<protein>
    <submittedName>
        <fullName evidence="1">Uncharacterized protein</fullName>
    </submittedName>
</protein>
<sequence length="417" mass="47976">MFCEHPDRILQRIVLLAPHVRQIALQISAFGERGPQEDFNETIKLKPQTEIKETPFPAKIESLSWPLNTKMTAEQFQELQKITDFSFLRSWTVGCIEDSTLLQTIVNIHPFRQLSRLTLALFQPEADDQGFWPAAESMFKSLPPLTYLCLLGAYAPNFLSGAVLCWHGPTLLELKVHKGSHTWTDQDLRRLSGKGQIGPIFSSQDILEVAGQCPSLRKLWICLQRYRGLESDVYAALGRFPCLVELDLVLNCVPEMGVNKMPITPRDLTEFEKGLIADRWNECLRWFTRDCMINCAIDETLAKAIFTHILANQDARRLLQLRIHPLYGQRKKYSYNGPGGRNRALHFDFEFLKLLAPTWTVKLEFLTGLRATKCVQPRLHPDRFQDDTLSIFKSIWTTEPDANTWPLDWHSWPLQSV</sequence>
<reference evidence="1" key="1">
    <citation type="submission" date="2022-12" db="EMBL/GenBank/DDBJ databases">
        <authorList>
            <person name="Petersen C."/>
        </authorList>
    </citation>
    <scope>NUCLEOTIDE SEQUENCE</scope>
    <source>
        <strain evidence="1">IBT 15544</strain>
    </source>
</reference>
<dbReference type="InterPro" id="IPR032675">
    <property type="entry name" value="LRR_dom_sf"/>
</dbReference>
<keyword evidence="2" id="KW-1185">Reference proteome</keyword>
<dbReference type="SUPFAM" id="SSF52047">
    <property type="entry name" value="RNI-like"/>
    <property type="match status" value="1"/>
</dbReference>
<organism evidence="1 2">
    <name type="scientific">Penicillium cinerascens</name>
    <dbReference type="NCBI Taxonomy" id="70096"/>
    <lineage>
        <taxon>Eukaryota</taxon>
        <taxon>Fungi</taxon>
        <taxon>Dikarya</taxon>
        <taxon>Ascomycota</taxon>
        <taxon>Pezizomycotina</taxon>
        <taxon>Eurotiomycetes</taxon>
        <taxon>Eurotiomycetidae</taxon>
        <taxon>Eurotiales</taxon>
        <taxon>Aspergillaceae</taxon>
        <taxon>Penicillium</taxon>
    </lineage>
</organism>
<proteinExistence type="predicted"/>
<gene>
    <name evidence="1" type="ORF">N7498_003021</name>
</gene>
<dbReference type="Proteomes" id="UP001150904">
    <property type="component" value="Unassembled WGS sequence"/>
</dbReference>
<dbReference type="OrthoDB" id="3945550at2759"/>
<comment type="caution">
    <text evidence="1">The sequence shown here is derived from an EMBL/GenBank/DDBJ whole genome shotgun (WGS) entry which is preliminary data.</text>
</comment>
<dbReference type="Gene3D" id="3.80.10.10">
    <property type="entry name" value="Ribonuclease Inhibitor"/>
    <property type="match status" value="1"/>
</dbReference>
<name>A0A9W9NB77_9EURO</name>
<accession>A0A9W9NB77</accession>
<dbReference type="GeneID" id="83177384"/>
<evidence type="ECO:0000313" key="2">
    <source>
        <dbReference type="Proteomes" id="UP001150904"/>
    </source>
</evidence>
<dbReference type="EMBL" id="JAPQKR010000005">
    <property type="protein sequence ID" value="KAJ5216614.1"/>
    <property type="molecule type" value="Genomic_DNA"/>
</dbReference>
<dbReference type="RefSeq" id="XP_058312427.1">
    <property type="nucleotide sequence ID" value="XM_058450083.1"/>
</dbReference>
<evidence type="ECO:0000313" key="1">
    <source>
        <dbReference type="EMBL" id="KAJ5216614.1"/>
    </source>
</evidence>
<reference evidence="1" key="2">
    <citation type="journal article" date="2023" name="IMA Fungus">
        <title>Comparative genomic study of the Penicillium genus elucidates a diverse pangenome and 15 lateral gene transfer events.</title>
        <authorList>
            <person name="Petersen C."/>
            <person name="Sorensen T."/>
            <person name="Nielsen M.R."/>
            <person name="Sondergaard T.E."/>
            <person name="Sorensen J.L."/>
            <person name="Fitzpatrick D.A."/>
            <person name="Frisvad J.C."/>
            <person name="Nielsen K.L."/>
        </authorList>
    </citation>
    <scope>NUCLEOTIDE SEQUENCE</scope>
    <source>
        <strain evidence="1">IBT 15544</strain>
    </source>
</reference>
<dbReference type="AlphaFoldDB" id="A0A9W9NB77"/>